<reference evidence="1 2" key="1">
    <citation type="submission" date="2021-11" db="EMBL/GenBank/DDBJ databases">
        <title>Draft genome sequence of Actinomycetospora sp. SF1 isolated from the rhizosphere soil.</title>
        <authorList>
            <person name="Duangmal K."/>
            <person name="Chantavorakit T."/>
        </authorList>
    </citation>
    <scope>NUCLEOTIDE SEQUENCE [LARGE SCALE GENOMIC DNA]</scope>
    <source>
        <strain evidence="1 2">TBRC 5722</strain>
    </source>
</reference>
<accession>A0ABS8P670</accession>
<protein>
    <submittedName>
        <fullName evidence="1">Uncharacterized protein</fullName>
    </submittedName>
</protein>
<dbReference type="Proteomes" id="UP001199469">
    <property type="component" value="Unassembled WGS sequence"/>
</dbReference>
<dbReference type="RefSeq" id="WP_230731936.1">
    <property type="nucleotide sequence ID" value="NZ_JAJNDB010000001.1"/>
</dbReference>
<sequence length="149" mass="14438">MSHPITTHRLVGVVAATLTGVLILAGAAWADSAPTTQPRASTLSLGPVTLPNATARVCVNSNCRLTPPLAAAAMNLAAAGSSAAPGQAPDITQSNCATGVGIAAQASGGAGTLTGTLNLRSSNGAQAIIPIKQSVTATAPLTLTVCTTG</sequence>
<keyword evidence="2" id="KW-1185">Reference proteome</keyword>
<proteinExistence type="predicted"/>
<comment type="caution">
    <text evidence="1">The sequence shown here is derived from an EMBL/GenBank/DDBJ whole genome shotgun (WGS) entry which is preliminary data.</text>
</comment>
<gene>
    <name evidence="1" type="ORF">LQ327_09545</name>
</gene>
<dbReference type="EMBL" id="JAJNDB010000001">
    <property type="protein sequence ID" value="MCD2193624.1"/>
    <property type="molecule type" value="Genomic_DNA"/>
</dbReference>
<organism evidence="1 2">
    <name type="scientific">Actinomycetospora endophytica</name>
    <dbReference type="NCBI Taxonomy" id="2291215"/>
    <lineage>
        <taxon>Bacteria</taxon>
        <taxon>Bacillati</taxon>
        <taxon>Actinomycetota</taxon>
        <taxon>Actinomycetes</taxon>
        <taxon>Pseudonocardiales</taxon>
        <taxon>Pseudonocardiaceae</taxon>
        <taxon>Actinomycetospora</taxon>
    </lineage>
</organism>
<evidence type="ECO:0000313" key="2">
    <source>
        <dbReference type="Proteomes" id="UP001199469"/>
    </source>
</evidence>
<evidence type="ECO:0000313" key="1">
    <source>
        <dbReference type="EMBL" id="MCD2193624.1"/>
    </source>
</evidence>
<name>A0ABS8P670_9PSEU</name>